<dbReference type="HOGENOM" id="CLU_2240606_0_0_1"/>
<name>A0A072U8G1_MEDTR</name>
<sequence length="105" mass="11980">MSFINVMEKIVFEVGIIAPLIMWNIWCIRNKFVFEGTHHSLQRVMRRRKELQSEKNDRESYNQNEKGEVIAGNISSEQMASEGLASDGFASDDDVIRCILASDAL</sequence>
<evidence type="ECO:0000256" key="1">
    <source>
        <dbReference type="SAM" id="MobiDB-lite"/>
    </source>
</evidence>
<reference evidence="2 4" key="2">
    <citation type="journal article" date="2014" name="BMC Genomics">
        <title>An improved genome release (version Mt4.0) for the model legume Medicago truncatula.</title>
        <authorList>
            <person name="Tang H."/>
            <person name="Krishnakumar V."/>
            <person name="Bidwell S."/>
            <person name="Rosen B."/>
            <person name="Chan A."/>
            <person name="Zhou S."/>
            <person name="Gentzbittel L."/>
            <person name="Childs K.L."/>
            <person name="Yandell M."/>
            <person name="Gundlach H."/>
            <person name="Mayer K.F."/>
            <person name="Schwartz D.C."/>
            <person name="Town C.D."/>
        </authorList>
    </citation>
    <scope>GENOME REANNOTATION</scope>
    <source>
        <strain evidence="2">A17</strain>
        <strain evidence="3 4">cv. Jemalong A17</strain>
    </source>
</reference>
<dbReference type="Proteomes" id="UP000002051">
    <property type="component" value="Chromosome 6"/>
</dbReference>
<reference evidence="3" key="3">
    <citation type="submission" date="2015-04" db="UniProtKB">
        <authorList>
            <consortium name="EnsemblPlants"/>
        </authorList>
    </citation>
    <scope>IDENTIFICATION</scope>
    <source>
        <strain evidence="3">cv. Jemalong A17</strain>
    </source>
</reference>
<organism evidence="2 4">
    <name type="scientific">Medicago truncatula</name>
    <name type="common">Barrel medic</name>
    <name type="synonym">Medicago tribuloides</name>
    <dbReference type="NCBI Taxonomy" id="3880"/>
    <lineage>
        <taxon>Eukaryota</taxon>
        <taxon>Viridiplantae</taxon>
        <taxon>Streptophyta</taxon>
        <taxon>Embryophyta</taxon>
        <taxon>Tracheophyta</taxon>
        <taxon>Spermatophyta</taxon>
        <taxon>Magnoliopsida</taxon>
        <taxon>eudicotyledons</taxon>
        <taxon>Gunneridae</taxon>
        <taxon>Pentapetalae</taxon>
        <taxon>rosids</taxon>
        <taxon>fabids</taxon>
        <taxon>Fabales</taxon>
        <taxon>Fabaceae</taxon>
        <taxon>Papilionoideae</taxon>
        <taxon>50 kb inversion clade</taxon>
        <taxon>NPAAA clade</taxon>
        <taxon>Hologalegina</taxon>
        <taxon>IRL clade</taxon>
        <taxon>Trifolieae</taxon>
        <taxon>Medicago</taxon>
    </lineage>
</organism>
<keyword evidence="2" id="KW-0472">Membrane</keyword>
<evidence type="ECO:0000313" key="4">
    <source>
        <dbReference type="Proteomes" id="UP000002051"/>
    </source>
</evidence>
<proteinExistence type="predicted"/>
<keyword evidence="2" id="KW-0812">Transmembrane</keyword>
<evidence type="ECO:0000313" key="3">
    <source>
        <dbReference type="EnsemblPlants" id="KEH25378"/>
    </source>
</evidence>
<evidence type="ECO:0000313" key="2">
    <source>
        <dbReference type="EMBL" id="KEH25378.1"/>
    </source>
</evidence>
<reference evidence="2 4" key="1">
    <citation type="journal article" date="2011" name="Nature">
        <title>The Medicago genome provides insight into the evolution of rhizobial symbioses.</title>
        <authorList>
            <person name="Young N.D."/>
            <person name="Debelle F."/>
            <person name="Oldroyd G.E."/>
            <person name="Geurts R."/>
            <person name="Cannon S.B."/>
            <person name="Udvardi M.K."/>
            <person name="Benedito V.A."/>
            <person name="Mayer K.F."/>
            <person name="Gouzy J."/>
            <person name="Schoof H."/>
            <person name="Van de Peer Y."/>
            <person name="Proost S."/>
            <person name="Cook D.R."/>
            <person name="Meyers B.C."/>
            <person name="Spannagl M."/>
            <person name="Cheung F."/>
            <person name="De Mita S."/>
            <person name="Krishnakumar V."/>
            <person name="Gundlach H."/>
            <person name="Zhou S."/>
            <person name="Mudge J."/>
            <person name="Bharti A.K."/>
            <person name="Murray J.D."/>
            <person name="Naoumkina M.A."/>
            <person name="Rosen B."/>
            <person name="Silverstein K.A."/>
            <person name="Tang H."/>
            <person name="Rombauts S."/>
            <person name="Zhao P.X."/>
            <person name="Zhou P."/>
            <person name="Barbe V."/>
            <person name="Bardou P."/>
            <person name="Bechner M."/>
            <person name="Bellec A."/>
            <person name="Berger A."/>
            <person name="Berges H."/>
            <person name="Bidwell S."/>
            <person name="Bisseling T."/>
            <person name="Choisne N."/>
            <person name="Couloux A."/>
            <person name="Denny R."/>
            <person name="Deshpande S."/>
            <person name="Dai X."/>
            <person name="Doyle J.J."/>
            <person name="Dudez A.M."/>
            <person name="Farmer A.D."/>
            <person name="Fouteau S."/>
            <person name="Franken C."/>
            <person name="Gibelin C."/>
            <person name="Gish J."/>
            <person name="Goldstein S."/>
            <person name="Gonzalez A.J."/>
            <person name="Green P.J."/>
            <person name="Hallab A."/>
            <person name="Hartog M."/>
            <person name="Hua A."/>
            <person name="Humphray S.J."/>
            <person name="Jeong D.H."/>
            <person name="Jing Y."/>
            <person name="Jocker A."/>
            <person name="Kenton S.M."/>
            <person name="Kim D.J."/>
            <person name="Klee K."/>
            <person name="Lai H."/>
            <person name="Lang C."/>
            <person name="Lin S."/>
            <person name="Macmil S.L."/>
            <person name="Magdelenat G."/>
            <person name="Matthews L."/>
            <person name="McCorrison J."/>
            <person name="Monaghan E.L."/>
            <person name="Mun J.H."/>
            <person name="Najar F.Z."/>
            <person name="Nicholson C."/>
            <person name="Noirot C."/>
            <person name="O'Bleness M."/>
            <person name="Paule C.R."/>
            <person name="Poulain J."/>
            <person name="Prion F."/>
            <person name="Qin B."/>
            <person name="Qu C."/>
            <person name="Retzel E.F."/>
            <person name="Riddle C."/>
            <person name="Sallet E."/>
            <person name="Samain S."/>
            <person name="Samson N."/>
            <person name="Sanders I."/>
            <person name="Saurat O."/>
            <person name="Scarpelli C."/>
            <person name="Schiex T."/>
            <person name="Segurens B."/>
            <person name="Severin A.J."/>
            <person name="Sherrier D.J."/>
            <person name="Shi R."/>
            <person name="Sims S."/>
            <person name="Singer S.R."/>
            <person name="Sinharoy S."/>
            <person name="Sterck L."/>
            <person name="Viollet A."/>
            <person name="Wang B.B."/>
            <person name="Wang K."/>
            <person name="Wang M."/>
            <person name="Wang X."/>
            <person name="Warfsmann J."/>
            <person name="Weissenbach J."/>
            <person name="White D.D."/>
            <person name="White J.D."/>
            <person name="Wiley G.B."/>
            <person name="Wincker P."/>
            <person name="Xing Y."/>
            <person name="Yang L."/>
            <person name="Yao Z."/>
            <person name="Ying F."/>
            <person name="Zhai J."/>
            <person name="Zhou L."/>
            <person name="Zuber A."/>
            <person name="Denarie J."/>
            <person name="Dixon R.A."/>
            <person name="May G.D."/>
            <person name="Schwartz D.C."/>
            <person name="Rogers J."/>
            <person name="Quetier F."/>
            <person name="Town C.D."/>
            <person name="Roe B.A."/>
        </authorList>
    </citation>
    <scope>NUCLEOTIDE SEQUENCE [LARGE SCALE GENOMIC DNA]</scope>
    <source>
        <strain evidence="2">A17</strain>
        <strain evidence="3 4">cv. Jemalong A17</strain>
    </source>
</reference>
<feature type="region of interest" description="Disordered" evidence="1">
    <location>
        <begin position="46"/>
        <end position="66"/>
    </location>
</feature>
<dbReference type="EnsemblPlants" id="KEH25378">
    <property type="protein sequence ID" value="KEH25378"/>
    <property type="gene ID" value="MTR_6g021925"/>
</dbReference>
<keyword evidence="4" id="KW-1185">Reference proteome</keyword>
<dbReference type="AlphaFoldDB" id="A0A072U8G1"/>
<gene>
    <name evidence="2" type="ordered locus">MTR_6g021925</name>
</gene>
<accession>A0A072U8G1</accession>
<dbReference type="EMBL" id="CM001222">
    <property type="protein sequence ID" value="KEH25378.1"/>
    <property type="molecule type" value="Genomic_DNA"/>
</dbReference>
<protein>
    <submittedName>
        <fullName evidence="2">Transmembrane protein, putative</fullName>
    </submittedName>
</protein>
<feature type="compositionally biased region" description="Basic and acidic residues" evidence="1">
    <location>
        <begin position="50"/>
        <end position="66"/>
    </location>
</feature>